<organism evidence="1 2">
    <name type="scientific">Nakamurella panacisegetis</name>
    <dbReference type="NCBI Taxonomy" id="1090615"/>
    <lineage>
        <taxon>Bacteria</taxon>
        <taxon>Bacillati</taxon>
        <taxon>Actinomycetota</taxon>
        <taxon>Actinomycetes</taxon>
        <taxon>Nakamurellales</taxon>
        <taxon>Nakamurellaceae</taxon>
        <taxon>Nakamurella</taxon>
    </lineage>
</organism>
<name>A0A1H0LNT7_9ACTN</name>
<evidence type="ECO:0000313" key="1">
    <source>
        <dbReference type="EMBL" id="SDO69878.1"/>
    </source>
</evidence>
<dbReference type="AlphaFoldDB" id="A0A1H0LNT7"/>
<proteinExistence type="predicted"/>
<sequence length="201" mass="22511">MNPSSSSTGPVHPPDAVQPMKLPVALWRLAKCASTTGVLLARRRLHLPRTNVGRRLDFADGTSARVYRETVVERPPLEQPVVLVVQFRMRVLNGRVGQAYFRVVSLLNTPLFAGFPGFANKLWMAADEEGRYRGLYEWDDAGLAHDYVRALWWPLAVVSRLDSIRYRVLPGRRRDDVLGGGESMATGDGWWQPVGSTPAWT</sequence>
<dbReference type="Gene3D" id="3.30.70.100">
    <property type="match status" value="1"/>
</dbReference>
<dbReference type="STRING" id="1090615.SAMN04515671_1740"/>
<gene>
    <name evidence="1" type="ORF">SAMN04515671_1740</name>
</gene>
<dbReference type="Proteomes" id="UP000198741">
    <property type="component" value="Chromosome I"/>
</dbReference>
<evidence type="ECO:0000313" key="2">
    <source>
        <dbReference type="Proteomes" id="UP000198741"/>
    </source>
</evidence>
<dbReference type="EMBL" id="LT629710">
    <property type="protein sequence ID" value="SDO69878.1"/>
    <property type="molecule type" value="Genomic_DNA"/>
</dbReference>
<reference evidence="1 2" key="1">
    <citation type="submission" date="2016-10" db="EMBL/GenBank/DDBJ databases">
        <authorList>
            <person name="de Groot N.N."/>
        </authorList>
    </citation>
    <scope>NUCLEOTIDE SEQUENCE [LARGE SCALE GENOMIC DNA]</scope>
    <source>
        <strain evidence="2">P4-7,KCTC 19426,CECT 7604</strain>
    </source>
</reference>
<accession>A0A1H0LNT7</accession>
<keyword evidence="2" id="KW-1185">Reference proteome</keyword>
<protein>
    <submittedName>
        <fullName evidence="1">Uncharacterized protein</fullName>
    </submittedName>
</protein>